<gene>
    <name evidence="1" type="primary">414</name>
    <name evidence="1" type="ORF">PBI_121Q_414</name>
</gene>
<organism evidence="1 2">
    <name type="scientific">Escherichia phage 121Q</name>
    <dbReference type="NCBI Taxonomy" id="1555202"/>
    <lineage>
        <taxon>Viruses</taxon>
        <taxon>Duplodnaviria</taxon>
        <taxon>Heunggongvirae</taxon>
        <taxon>Uroviricota</taxon>
        <taxon>Caudoviricetes</taxon>
        <taxon>Asteriusvirus</taxon>
        <taxon>Asteriusvirus av121Q</taxon>
    </lineage>
</organism>
<dbReference type="RefSeq" id="YP_009102001.1">
    <property type="nucleotide sequence ID" value="NC_025447.1"/>
</dbReference>
<proteinExistence type="predicted"/>
<dbReference type="KEGG" id="vg:22111454"/>
<keyword evidence="2" id="KW-1185">Reference proteome</keyword>
<dbReference type="GeneID" id="22111454"/>
<dbReference type="OrthoDB" id="23421at10239"/>
<dbReference type="Proteomes" id="UP000029889">
    <property type="component" value="Segment"/>
</dbReference>
<dbReference type="EMBL" id="KM507819">
    <property type="protein sequence ID" value="AIT14304.1"/>
    <property type="molecule type" value="Genomic_DNA"/>
</dbReference>
<protein>
    <submittedName>
        <fullName evidence="1">Uncharacterized protein</fullName>
    </submittedName>
</protein>
<evidence type="ECO:0000313" key="1">
    <source>
        <dbReference type="EMBL" id="AIT14304.1"/>
    </source>
</evidence>
<name>A0A097EXZ9_9CAUD</name>
<evidence type="ECO:0000313" key="2">
    <source>
        <dbReference type="Proteomes" id="UP000029889"/>
    </source>
</evidence>
<sequence>MEDNGMKFDMFEGVPEFDFNKLEEGEESELVSVTLKADSKKKYSSSVRSRSQEEYETFIESIHYETFHHADGTPYEVRVTVLKPEVNPMENLRPVYCWASH</sequence>
<reference evidence="1 2" key="1">
    <citation type="submission" date="2014-09" db="EMBL/GenBank/DDBJ databases">
        <authorList>
            <person name="Lapin J.S."/>
            <person name="Pope W.H."/>
            <person name="Hua J."/>
            <person name="Ford M.E."/>
            <person name="Conway J.F."/>
            <person name="Hatfull G.F."/>
            <person name="Hendrix R.W."/>
        </authorList>
    </citation>
    <scope>NUCLEOTIDE SEQUENCE [LARGE SCALE GENOMIC DNA]</scope>
</reference>
<accession>A0A097EXZ9</accession>